<dbReference type="InterPro" id="IPR006594">
    <property type="entry name" value="LisH"/>
</dbReference>
<feature type="compositionally biased region" description="Polar residues" evidence="5">
    <location>
        <begin position="173"/>
        <end position="194"/>
    </location>
</feature>
<evidence type="ECO:0000313" key="8">
    <source>
        <dbReference type="Proteomes" id="UP001497457"/>
    </source>
</evidence>
<evidence type="ECO:0000256" key="1">
    <source>
        <dbReference type="ARBA" id="ARBA00004123"/>
    </source>
</evidence>
<evidence type="ECO:0000256" key="5">
    <source>
        <dbReference type="SAM" id="MobiDB-lite"/>
    </source>
</evidence>
<evidence type="ECO:0000256" key="2">
    <source>
        <dbReference type="ARBA" id="ARBA00022574"/>
    </source>
</evidence>
<dbReference type="Gene3D" id="1.20.960.30">
    <property type="match status" value="1"/>
</dbReference>
<dbReference type="AlphaFoldDB" id="A0ABC8X1A2"/>
<organism evidence="6 8">
    <name type="scientific">Urochloa decumbens</name>
    <dbReference type="NCBI Taxonomy" id="240449"/>
    <lineage>
        <taxon>Eukaryota</taxon>
        <taxon>Viridiplantae</taxon>
        <taxon>Streptophyta</taxon>
        <taxon>Embryophyta</taxon>
        <taxon>Tracheophyta</taxon>
        <taxon>Spermatophyta</taxon>
        <taxon>Magnoliopsida</taxon>
        <taxon>Liliopsida</taxon>
        <taxon>Poales</taxon>
        <taxon>Poaceae</taxon>
        <taxon>PACMAD clade</taxon>
        <taxon>Panicoideae</taxon>
        <taxon>Panicodae</taxon>
        <taxon>Paniceae</taxon>
        <taxon>Melinidinae</taxon>
        <taxon>Urochloa</taxon>
    </lineage>
</organism>
<feature type="compositionally biased region" description="Basic residues" evidence="5">
    <location>
        <begin position="200"/>
        <end position="210"/>
    </location>
</feature>
<protein>
    <recommendedName>
        <fullName evidence="9">LisH domain-containing protein</fullName>
    </recommendedName>
</protein>
<evidence type="ECO:0008006" key="9">
    <source>
        <dbReference type="Google" id="ProtNLM"/>
    </source>
</evidence>
<dbReference type="Proteomes" id="UP001497457">
    <property type="component" value="Chromosome 14rd"/>
</dbReference>
<evidence type="ECO:0000313" key="6">
    <source>
        <dbReference type="EMBL" id="CAL4917884.1"/>
    </source>
</evidence>
<dbReference type="EMBL" id="OZ075123">
    <property type="protein sequence ID" value="CAL4917884.1"/>
    <property type="molecule type" value="Genomic_DNA"/>
</dbReference>
<dbReference type="Pfam" id="PF08513">
    <property type="entry name" value="LisH"/>
    <property type="match status" value="1"/>
</dbReference>
<dbReference type="GO" id="GO:0005634">
    <property type="term" value="C:nucleus"/>
    <property type="evidence" value="ECO:0007669"/>
    <property type="project" value="UniProtKB-SubCell"/>
</dbReference>
<keyword evidence="8" id="KW-1185">Reference proteome</keyword>
<gene>
    <name evidence="6" type="ORF">URODEC1_LOCUS18838</name>
    <name evidence="7" type="ORF">URODEC1_LOCUS23771</name>
</gene>
<name>A0ABC8X1A2_9POAL</name>
<evidence type="ECO:0000256" key="3">
    <source>
        <dbReference type="ARBA" id="ARBA00022737"/>
    </source>
</evidence>
<dbReference type="PANTHER" id="PTHR22846">
    <property type="entry name" value="WD40 REPEAT PROTEIN"/>
    <property type="match status" value="1"/>
</dbReference>
<dbReference type="EMBL" id="OZ075124">
    <property type="protein sequence ID" value="CAL4926197.1"/>
    <property type="molecule type" value="Genomic_DNA"/>
</dbReference>
<comment type="subcellular location">
    <subcellularLocation>
        <location evidence="1">Nucleus</location>
    </subcellularLocation>
</comment>
<reference evidence="6" key="1">
    <citation type="submission" date="2024-10" db="EMBL/GenBank/DDBJ databases">
        <authorList>
            <person name="Ryan C."/>
        </authorList>
    </citation>
    <scope>NUCLEOTIDE SEQUENCE [LARGE SCALE GENOMIC DNA]</scope>
</reference>
<keyword evidence="3" id="KW-0677">Repeat</keyword>
<proteinExistence type="predicted"/>
<sequence>MQRKGADGLTATELNATVYRYLQESGFVHTAFNFFYEAGIEGGNIHGMIPQGALIRIMHKGLHCIELEANSEIGSDDEHHFFDTLDLITNDLDELRKKITDSLQWKSVKNDKEQNSVETDKAQCSAEATTTAEAMRKMKDAQNSNPEETATIGGTKPMRHAKAQGKGSKEQDTSSAETAQKTGSAETTTGQLWQLSWIGKKPRLRKPRPS</sequence>
<evidence type="ECO:0000256" key="4">
    <source>
        <dbReference type="ARBA" id="ARBA00023242"/>
    </source>
</evidence>
<dbReference type="Proteomes" id="UP001497457">
    <property type="component" value="Chromosome 13rd"/>
</dbReference>
<dbReference type="PROSITE" id="PS50896">
    <property type="entry name" value="LISH"/>
    <property type="match status" value="1"/>
</dbReference>
<keyword evidence="2" id="KW-0853">WD repeat</keyword>
<accession>A0ABC8X1A2</accession>
<evidence type="ECO:0000313" key="7">
    <source>
        <dbReference type="EMBL" id="CAL4926197.1"/>
    </source>
</evidence>
<dbReference type="InterPro" id="IPR045183">
    <property type="entry name" value="Ebi-like"/>
</dbReference>
<keyword evidence="4" id="KW-0539">Nucleus</keyword>
<feature type="region of interest" description="Disordered" evidence="5">
    <location>
        <begin position="136"/>
        <end position="210"/>
    </location>
</feature>
<dbReference type="PANTHER" id="PTHR22846:SF55">
    <property type="entry name" value="LISH DOMAIN-CONTAINING PROTEIN"/>
    <property type="match status" value="1"/>
</dbReference>